<keyword evidence="10" id="KW-1185">Reference proteome</keyword>
<dbReference type="PANTHER" id="PTHR30582:SF2">
    <property type="entry name" value="L,D-TRANSPEPTIDASE YCIB-RELATED"/>
    <property type="match status" value="1"/>
</dbReference>
<dbReference type="Pfam" id="PF03734">
    <property type="entry name" value="YkuD"/>
    <property type="match status" value="1"/>
</dbReference>
<keyword evidence="6 7" id="KW-0961">Cell wall biogenesis/degradation</keyword>
<evidence type="ECO:0000256" key="6">
    <source>
        <dbReference type="ARBA" id="ARBA00023316"/>
    </source>
</evidence>
<sequence length="320" mass="36332">MKFISEHGFVLALLTGLCILLLVSCDQPDSLASNVAMEEPMLQEELPAHPQKLPVIITYHLDSITTSEGVDTFQQKFSEDAKKIIFALNRMDPERLKAGIKLVIPDTITANFLDYSPFPSNFEMLEKIPKTVLISRRVQAFGLYEEGRLVRWGPVSSGKRSTPTPAGLFYGNYKAKRKISTVNGSWIMPYYFNFMNYYGVGVHQYAMPGYPASHACVRLYHDDAYFIYNWAEQWQLESGGREITRNGTPFMVFGDYDFEKSAPWLGLAENYNSNYLTAEEMGILKGYVELYFKDNRNFAPPASSEKILSVAPKEGLETIR</sequence>
<dbReference type="Proteomes" id="UP000219193">
    <property type="component" value="Unassembled WGS sequence"/>
</dbReference>
<gene>
    <name evidence="9" type="ORF">SAMN06296241_2807</name>
</gene>
<dbReference type="RefSeq" id="WP_097057000.1">
    <property type="nucleotide sequence ID" value="NZ_OCMF01000004.1"/>
</dbReference>
<dbReference type="PROSITE" id="PS51257">
    <property type="entry name" value="PROKAR_LIPOPROTEIN"/>
    <property type="match status" value="1"/>
</dbReference>
<dbReference type="InterPro" id="IPR005490">
    <property type="entry name" value="LD_TPept_cat_dom"/>
</dbReference>
<accession>A0A285X7B6</accession>
<evidence type="ECO:0000256" key="2">
    <source>
        <dbReference type="ARBA" id="ARBA00005992"/>
    </source>
</evidence>
<evidence type="ECO:0000313" key="9">
    <source>
        <dbReference type="EMBL" id="SOC81233.1"/>
    </source>
</evidence>
<dbReference type="OrthoDB" id="463216at2"/>
<dbReference type="AlphaFoldDB" id="A0A285X7B6"/>
<dbReference type="Gene3D" id="2.40.440.10">
    <property type="entry name" value="L,D-transpeptidase catalytic domain-like"/>
    <property type="match status" value="1"/>
</dbReference>
<name>A0A285X7B6_9FLAO</name>
<dbReference type="GO" id="GO:0018104">
    <property type="term" value="P:peptidoglycan-protein cross-linking"/>
    <property type="evidence" value="ECO:0007669"/>
    <property type="project" value="TreeGrafter"/>
</dbReference>
<feature type="active site" description="Proton donor/acceptor" evidence="7">
    <location>
        <position position="203"/>
    </location>
</feature>
<keyword evidence="3" id="KW-0808">Transferase</keyword>
<dbReference type="PROSITE" id="PS52029">
    <property type="entry name" value="LD_TPASE"/>
    <property type="match status" value="1"/>
</dbReference>
<evidence type="ECO:0000256" key="4">
    <source>
        <dbReference type="ARBA" id="ARBA00022960"/>
    </source>
</evidence>
<feature type="domain" description="L,D-TPase catalytic" evidence="8">
    <location>
        <begin position="130"/>
        <end position="253"/>
    </location>
</feature>
<dbReference type="UniPathway" id="UPA00219"/>
<evidence type="ECO:0000256" key="7">
    <source>
        <dbReference type="PROSITE-ProRule" id="PRU01373"/>
    </source>
</evidence>
<keyword evidence="4 7" id="KW-0133">Cell shape</keyword>
<dbReference type="InterPro" id="IPR038063">
    <property type="entry name" value="Transpep_catalytic_dom"/>
</dbReference>
<comment type="similarity">
    <text evidence="2">Belongs to the YkuD family.</text>
</comment>
<evidence type="ECO:0000259" key="8">
    <source>
        <dbReference type="PROSITE" id="PS52029"/>
    </source>
</evidence>
<dbReference type="EMBL" id="OCMF01000004">
    <property type="protein sequence ID" value="SOC81233.1"/>
    <property type="molecule type" value="Genomic_DNA"/>
</dbReference>
<dbReference type="GO" id="GO:0008360">
    <property type="term" value="P:regulation of cell shape"/>
    <property type="evidence" value="ECO:0007669"/>
    <property type="project" value="UniProtKB-UniRule"/>
</dbReference>
<dbReference type="InterPro" id="IPR050979">
    <property type="entry name" value="LD-transpeptidase"/>
</dbReference>
<organism evidence="9 10">
    <name type="scientific">Salinimicrobium sediminis</name>
    <dbReference type="NCBI Taxonomy" id="1343891"/>
    <lineage>
        <taxon>Bacteria</taxon>
        <taxon>Pseudomonadati</taxon>
        <taxon>Bacteroidota</taxon>
        <taxon>Flavobacteriia</taxon>
        <taxon>Flavobacteriales</taxon>
        <taxon>Flavobacteriaceae</taxon>
        <taxon>Salinimicrobium</taxon>
    </lineage>
</organism>
<comment type="pathway">
    <text evidence="1 7">Cell wall biogenesis; peptidoglycan biosynthesis.</text>
</comment>
<dbReference type="GO" id="GO:0071972">
    <property type="term" value="F:peptidoglycan L,D-transpeptidase activity"/>
    <property type="evidence" value="ECO:0007669"/>
    <property type="project" value="TreeGrafter"/>
</dbReference>
<dbReference type="GO" id="GO:0005576">
    <property type="term" value="C:extracellular region"/>
    <property type="evidence" value="ECO:0007669"/>
    <property type="project" value="TreeGrafter"/>
</dbReference>
<reference evidence="10" key="1">
    <citation type="submission" date="2017-09" db="EMBL/GenBank/DDBJ databases">
        <authorList>
            <person name="Varghese N."/>
            <person name="Submissions S."/>
        </authorList>
    </citation>
    <scope>NUCLEOTIDE SEQUENCE [LARGE SCALE GENOMIC DNA]</scope>
    <source>
        <strain evidence="10">CGMCC 1.12641</strain>
    </source>
</reference>
<protein>
    <submittedName>
        <fullName evidence="9">Lipoprotein-anchoring transpeptidase ErfK/SrfK</fullName>
    </submittedName>
</protein>
<dbReference type="GO" id="GO:0071555">
    <property type="term" value="P:cell wall organization"/>
    <property type="evidence" value="ECO:0007669"/>
    <property type="project" value="UniProtKB-UniRule"/>
</dbReference>
<feature type="active site" description="Nucleophile" evidence="7">
    <location>
        <position position="216"/>
    </location>
</feature>
<keyword evidence="5 7" id="KW-0573">Peptidoglycan synthesis</keyword>
<dbReference type="GO" id="GO:0016740">
    <property type="term" value="F:transferase activity"/>
    <property type="evidence" value="ECO:0007669"/>
    <property type="project" value="UniProtKB-KW"/>
</dbReference>
<evidence type="ECO:0000256" key="5">
    <source>
        <dbReference type="ARBA" id="ARBA00022984"/>
    </source>
</evidence>
<evidence type="ECO:0000256" key="1">
    <source>
        <dbReference type="ARBA" id="ARBA00004752"/>
    </source>
</evidence>
<proteinExistence type="inferred from homology"/>
<dbReference type="SUPFAM" id="SSF141523">
    <property type="entry name" value="L,D-transpeptidase catalytic domain-like"/>
    <property type="match status" value="1"/>
</dbReference>
<dbReference type="PANTHER" id="PTHR30582">
    <property type="entry name" value="L,D-TRANSPEPTIDASE"/>
    <property type="match status" value="1"/>
</dbReference>
<dbReference type="CDD" id="cd16913">
    <property type="entry name" value="YkuD_like"/>
    <property type="match status" value="1"/>
</dbReference>
<evidence type="ECO:0000313" key="10">
    <source>
        <dbReference type="Proteomes" id="UP000219193"/>
    </source>
</evidence>
<keyword evidence="9" id="KW-0449">Lipoprotein</keyword>
<evidence type="ECO:0000256" key="3">
    <source>
        <dbReference type="ARBA" id="ARBA00022679"/>
    </source>
</evidence>